<dbReference type="InterPro" id="IPR025714">
    <property type="entry name" value="Methyltranfer_dom"/>
</dbReference>
<organism evidence="2 3">
    <name type="scientific">Erpetoichthys calabaricus</name>
    <name type="common">Rope fish</name>
    <name type="synonym">Calamoichthys calabaricus</name>
    <dbReference type="NCBI Taxonomy" id="27687"/>
    <lineage>
        <taxon>Eukaryota</taxon>
        <taxon>Metazoa</taxon>
        <taxon>Chordata</taxon>
        <taxon>Craniata</taxon>
        <taxon>Vertebrata</taxon>
        <taxon>Euteleostomi</taxon>
        <taxon>Actinopterygii</taxon>
        <taxon>Polypteriformes</taxon>
        <taxon>Polypteridae</taxon>
        <taxon>Erpetoichthys</taxon>
    </lineage>
</organism>
<dbReference type="Ensembl" id="ENSECRT00000026403.1">
    <property type="protein sequence ID" value="ENSECRP00000025861.1"/>
    <property type="gene ID" value="ENSECRG00000017480.1"/>
</dbReference>
<evidence type="ECO:0000313" key="2">
    <source>
        <dbReference type="Ensembl" id="ENSECRP00000025861.1"/>
    </source>
</evidence>
<dbReference type="PANTHER" id="PTHR32026">
    <property type="entry name" value="METHYLTRANSFERASE-LIKE PROTEIN 24"/>
    <property type="match status" value="1"/>
</dbReference>
<dbReference type="GeneTree" id="ENSGT00390000002881"/>
<dbReference type="AlphaFoldDB" id="A0A8C4T3I8"/>
<evidence type="ECO:0000313" key="3">
    <source>
        <dbReference type="Proteomes" id="UP000694620"/>
    </source>
</evidence>
<proteinExistence type="predicted"/>
<keyword evidence="3" id="KW-1185">Reference proteome</keyword>
<reference evidence="2" key="3">
    <citation type="submission" date="2025-09" db="UniProtKB">
        <authorList>
            <consortium name="Ensembl"/>
        </authorList>
    </citation>
    <scope>IDENTIFICATION</scope>
</reference>
<dbReference type="InterPro" id="IPR026913">
    <property type="entry name" value="METTL24"/>
</dbReference>
<feature type="domain" description="Methyltransferase" evidence="1">
    <location>
        <begin position="175"/>
        <end position="274"/>
    </location>
</feature>
<dbReference type="PANTHER" id="PTHR32026:SF23">
    <property type="entry name" value="METHYLTRANSFERASE-LIKE PROTEIN 24"/>
    <property type="match status" value="1"/>
</dbReference>
<dbReference type="OrthoDB" id="10006218at2759"/>
<name>A0A8C4T3I8_ERPCA</name>
<sequence>MGSGRRMHCAIVRACLLILILFLTLQVFVGILAPGTPRFSEDGVVFTIISIENSWKPKESPIAQSGTGQDTKTWGPEFLEGEHGDAAEYLPHLYQDENENMTRTEEVFNHIELQPWAGGQPSFKAEVDRFLAYITTPQVHCNKALTAGEVREKQVAASTWAICLEAWFLPRVPPKPCVVYSFSMDQKDGLFVSRMAAEGCEVHHFDPSSPSAHSQQESHAHHHRTWLDWREQKPGRRKNNPMKLKTIMQFLGHKKVEYVQADLESAEWKVLENVLLDGTISLIYQLILTVHLGWAGFEVAGAEEEVIRFWYSLLWKLQSIGFQLHHSFQGSGQTVLRHSVTNASSTYTLCWVNTRWS</sequence>
<evidence type="ECO:0000259" key="1">
    <source>
        <dbReference type="Pfam" id="PF13383"/>
    </source>
</evidence>
<dbReference type="Pfam" id="PF13383">
    <property type="entry name" value="Methyltransf_22"/>
    <property type="match status" value="1"/>
</dbReference>
<reference evidence="2" key="2">
    <citation type="submission" date="2025-08" db="UniProtKB">
        <authorList>
            <consortium name="Ensembl"/>
        </authorList>
    </citation>
    <scope>IDENTIFICATION</scope>
</reference>
<protein>
    <submittedName>
        <fullName evidence="2">Methyltransferase-like protein 24</fullName>
    </submittedName>
</protein>
<gene>
    <name evidence="2" type="primary">LOC114664663</name>
</gene>
<dbReference type="GeneID" id="114664663"/>
<dbReference type="Proteomes" id="UP000694620">
    <property type="component" value="Chromosome 14"/>
</dbReference>
<dbReference type="RefSeq" id="XP_028674690.1">
    <property type="nucleotide sequence ID" value="XM_028818857.2"/>
</dbReference>
<reference evidence="2" key="1">
    <citation type="submission" date="2021-06" db="EMBL/GenBank/DDBJ databases">
        <authorList>
            <consortium name="Wellcome Sanger Institute Data Sharing"/>
        </authorList>
    </citation>
    <scope>NUCLEOTIDE SEQUENCE [LARGE SCALE GENOMIC DNA]</scope>
</reference>
<accession>A0A8C4T3I8</accession>